<feature type="region of interest" description="Disordered" evidence="1">
    <location>
        <begin position="113"/>
        <end position="141"/>
    </location>
</feature>
<sequence length="295" mass="33035">MNTVDFPRRALHDHHEESLKKVFGRDIVSETDITITLAEHLLGKLAPGHTYVIDHRVKGKGKCECGCGVQPNFGSTGIGHEAVWHGHIDIVFSSNHGLHSSDIAVKTVEKCDPDEDEAGISAPPKKKKSEDETEADEANVKKTSPILEQAIAQTIVFSLIQSQRHPEFLNHMVPNIVITPEEVQILMYDAANDILLCSNPIELFQVEHPSLLIETVVSLWMVMHYRLFCSGLDARNPSVLQRCKSGFRNYIHSKWNIYSKSLKAFVPGFPVVTKPSVNFIIDSAKKLPWKEETPK</sequence>
<dbReference type="AlphaFoldDB" id="A0A8B8BBC2"/>
<protein>
    <submittedName>
        <fullName evidence="3">Uncharacterized protein LOC111108927</fullName>
    </submittedName>
</protein>
<dbReference type="Proteomes" id="UP000694844">
    <property type="component" value="Chromosome 8"/>
</dbReference>
<accession>A0A8B8BBC2</accession>
<name>A0A8B8BBC2_CRAVI</name>
<dbReference type="GeneID" id="111108927"/>
<reference evidence="3" key="1">
    <citation type="submission" date="2025-08" db="UniProtKB">
        <authorList>
            <consortium name="RefSeq"/>
        </authorList>
    </citation>
    <scope>IDENTIFICATION</scope>
    <source>
        <tissue evidence="3">Whole sample</tissue>
    </source>
</reference>
<dbReference type="OrthoDB" id="6152990at2759"/>
<evidence type="ECO:0000256" key="1">
    <source>
        <dbReference type="SAM" id="MobiDB-lite"/>
    </source>
</evidence>
<dbReference type="KEGG" id="cvn:111108927"/>
<keyword evidence="2" id="KW-1185">Reference proteome</keyword>
<evidence type="ECO:0000313" key="2">
    <source>
        <dbReference type="Proteomes" id="UP000694844"/>
    </source>
</evidence>
<dbReference type="RefSeq" id="XP_022300722.1">
    <property type="nucleotide sequence ID" value="XM_022445014.1"/>
</dbReference>
<evidence type="ECO:0000313" key="3">
    <source>
        <dbReference type="RefSeq" id="XP_022300722.1"/>
    </source>
</evidence>
<gene>
    <name evidence="3" type="primary">LOC111108927</name>
</gene>
<organism evidence="2 3">
    <name type="scientific">Crassostrea virginica</name>
    <name type="common">Eastern oyster</name>
    <dbReference type="NCBI Taxonomy" id="6565"/>
    <lineage>
        <taxon>Eukaryota</taxon>
        <taxon>Metazoa</taxon>
        <taxon>Spiralia</taxon>
        <taxon>Lophotrochozoa</taxon>
        <taxon>Mollusca</taxon>
        <taxon>Bivalvia</taxon>
        <taxon>Autobranchia</taxon>
        <taxon>Pteriomorphia</taxon>
        <taxon>Ostreida</taxon>
        <taxon>Ostreoidea</taxon>
        <taxon>Ostreidae</taxon>
        <taxon>Crassostrea</taxon>
    </lineage>
</organism>
<proteinExistence type="predicted"/>